<gene>
    <name evidence="2" type="ORF">GKE73_03725</name>
</gene>
<dbReference type="RefSeq" id="WP_230369237.1">
    <property type="nucleotide sequence ID" value="NZ_WLYX01000001.1"/>
</dbReference>
<evidence type="ECO:0000256" key="1">
    <source>
        <dbReference type="SAM" id="Phobius"/>
    </source>
</evidence>
<sequence length="113" mass="12194">MKHSAALPIVLICLGSVWFLKSTTLLPNTATLLALLLALAGIVLMVVDGFNKSTLLTSPMLWYGAAAVYLYDAIGLQLGHVLSLGMVLLGVLMLLVRSDKIPERSRRQAFPSE</sequence>
<keyword evidence="3" id="KW-1185">Reference proteome</keyword>
<organism evidence="2 3">
    <name type="scientific">Paludibacterium denitrificans</name>
    <dbReference type="NCBI Taxonomy" id="2675226"/>
    <lineage>
        <taxon>Bacteria</taxon>
        <taxon>Pseudomonadati</taxon>
        <taxon>Pseudomonadota</taxon>
        <taxon>Betaproteobacteria</taxon>
        <taxon>Neisseriales</taxon>
        <taxon>Chromobacteriaceae</taxon>
        <taxon>Paludibacterium</taxon>
    </lineage>
</organism>
<evidence type="ECO:0000313" key="2">
    <source>
        <dbReference type="EMBL" id="MTD32723.1"/>
    </source>
</evidence>
<dbReference type="EMBL" id="WLYX01000001">
    <property type="protein sequence ID" value="MTD32723.1"/>
    <property type="molecule type" value="Genomic_DNA"/>
</dbReference>
<dbReference type="AlphaFoldDB" id="A0A844G8R4"/>
<accession>A0A844G8R4</accession>
<keyword evidence="1" id="KW-0472">Membrane</keyword>
<keyword evidence="1" id="KW-0812">Transmembrane</keyword>
<feature type="transmembrane region" description="Helical" evidence="1">
    <location>
        <begin position="77"/>
        <end position="96"/>
    </location>
</feature>
<comment type="caution">
    <text evidence="2">The sequence shown here is derived from an EMBL/GenBank/DDBJ whole genome shotgun (WGS) entry which is preliminary data.</text>
</comment>
<feature type="transmembrane region" description="Helical" evidence="1">
    <location>
        <begin position="29"/>
        <end position="47"/>
    </location>
</feature>
<evidence type="ECO:0000313" key="3">
    <source>
        <dbReference type="Proteomes" id="UP000446658"/>
    </source>
</evidence>
<dbReference type="Proteomes" id="UP000446658">
    <property type="component" value="Unassembled WGS sequence"/>
</dbReference>
<reference evidence="2 3" key="1">
    <citation type="submission" date="2019-11" db="EMBL/GenBank/DDBJ databases">
        <title>Draft genome sequence of Paludibacterium sp. dN18-1.</title>
        <authorList>
            <person name="Im W.-T."/>
        </authorList>
    </citation>
    <scope>NUCLEOTIDE SEQUENCE [LARGE SCALE GENOMIC DNA]</scope>
    <source>
        <strain evidence="3">dN 18-1</strain>
    </source>
</reference>
<protein>
    <submittedName>
        <fullName evidence="2">Uncharacterized protein</fullName>
    </submittedName>
</protein>
<keyword evidence="1" id="KW-1133">Transmembrane helix</keyword>
<proteinExistence type="predicted"/>
<name>A0A844G8R4_9NEIS</name>